<organism evidence="2 3">
    <name type="scientific">Canna indica</name>
    <name type="common">Indian-shot</name>
    <dbReference type="NCBI Taxonomy" id="4628"/>
    <lineage>
        <taxon>Eukaryota</taxon>
        <taxon>Viridiplantae</taxon>
        <taxon>Streptophyta</taxon>
        <taxon>Embryophyta</taxon>
        <taxon>Tracheophyta</taxon>
        <taxon>Spermatophyta</taxon>
        <taxon>Magnoliopsida</taxon>
        <taxon>Liliopsida</taxon>
        <taxon>Zingiberales</taxon>
        <taxon>Cannaceae</taxon>
        <taxon>Canna</taxon>
    </lineage>
</organism>
<name>A0AAQ3Q398_9LILI</name>
<evidence type="ECO:0000313" key="2">
    <source>
        <dbReference type="EMBL" id="WOK94432.1"/>
    </source>
</evidence>
<feature type="region of interest" description="Disordered" evidence="1">
    <location>
        <begin position="86"/>
        <end position="120"/>
    </location>
</feature>
<dbReference type="EMBL" id="CP136890">
    <property type="protein sequence ID" value="WOK94432.1"/>
    <property type="molecule type" value="Genomic_DNA"/>
</dbReference>
<sequence>MDSQHTAKPSSESHKAKPNTTQLMSSAKIVAEAAKSTFRHDSNKVDKAKVAGAGADLLGAASHYAKLEEKSLGKYVEQAENYLHKYQSSQTTTSHSSMEGKVGSSSTTHTNSAAHAEGGFGDYLKLAGGFLKKR</sequence>
<evidence type="ECO:0000313" key="3">
    <source>
        <dbReference type="Proteomes" id="UP001327560"/>
    </source>
</evidence>
<reference evidence="2 3" key="1">
    <citation type="submission" date="2023-10" db="EMBL/GenBank/DDBJ databases">
        <title>Chromosome-scale genome assembly provides insights into flower coloration mechanisms of Canna indica.</title>
        <authorList>
            <person name="Li C."/>
        </authorList>
    </citation>
    <scope>NUCLEOTIDE SEQUENCE [LARGE SCALE GENOMIC DNA]</scope>
    <source>
        <tissue evidence="2">Flower</tissue>
    </source>
</reference>
<gene>
    <name evidence="2" type="ORF">Cni_G03134</name>
</gene>
<dbReference type="PANTHER" id="PTHR35098:SF1">
    <property type="entry name" value="NODULIN-RELATED PROTEIN 2"/>
    <property type="match status" value="1"/>
</dbReference>
<feature type="compositionally biased region" description="Low complexity" evidence="1">
    <location>
        <begin position="87"/>
        <end position="97"/>
    </location>
</feature>
<evidence type="ECO:0000256" key="1">
    <source>
        <dbReference type="SAM" id="MobiDB-lite"/>
    </source>
</evidence>
<feature type="compositionally biased region" description="Polar residues" evidence="1">
    <location>
        <begin position="1"/>
        <end position="10"/>
    </location>
</feature>
<proteinExistence type="predicted"/>
<dbReference type="Proteomes" id="UP001327560">
    <property type="component" value="Chromosome 1"/>
</dbReference>
<keyword evidence="3" id="KW-1185">Reference proteome</keyword>
<accession>A0AAQ3Q398</accession>
<dbReference type="PANTHER" id="PTHR35098">
    <property type="entry name" value="EXPRESSED PROTEIN"/>
    <property type="match status" value="1"/>
</dbReference>
<dbReference type="GO" id="GO:0009408">
    <property type="term" value="P:response to heat"/>
    <property type="evidence" value="ECO:0007669"/>
    <property type="project" value="InterPro"/>
</dbReference>
<protein>
    <submittedName>
        <fullName evidence="2">Nodulin-related protein 1</fullName>
    </submittedName>
</protein>
<dbReference type="InterPro" id="IPR040294">
    <property type="entry name" value="Nodulin-rel_1/2"/>
</dbReference>
<dbReference type="AlphaFoldDB" id="A0AAQ3Q398"/>
<feature type="region of interest" description="Disordered" evidence="1">
    <location>
        <begin position="1"/>
        <end position="26"/>
    </location>
</feature>
<feature type="compositionally biased region" description="Low complexity" evidence="1">
    <location>
        <begin position="104"/>
        <end position="116"/>
    </location>
</feature>
<dbReference type="GO" id="GO:0010115">
    <property type="term" value="P:regulation of abscisic acid biosynthetic process"/>
    <property type="evidence" value="ECO:0007669"/>
    <property type="project" value="InterPro"/>
</dbReference>